<reference evidence="1 2" key="1">
    <citation type="submission" date="2024-09" db="EMBL/GenBank/DDBJ databases">
        <title>The Natural Products Discovery Center: Release of the First 8490 Sequenced Strains for Exploring Actinobacteria Biosynthetic Diversity.</title>
        <authorList>
            <person name="Kalkreuter E."/>
            <person name="Kautsar S.A."/>
            <person name="Yang D."/>
            <person name="Bader C.D."/>
            <person name="Teijaro C.N."/>
            <person name="Fluegel L."/>
            <person name="Davis C.M."/>
            <person name="Simpson J.R."/>
            <person name="Lauterbach L."/>
            <person name="Steele A.D."/>
            <person name="Gui C."/>
            <person name="Meng S."/>
            <person name="Li G."/>
            <person name="Viehrig K."/>
            <person name="Ye F."/>
            <person name="Su P."/>
            <person name="Kiefer A.F."/>
            <person name="Nichols A."/>
            <person name="Cepeda A.J."/>
            <person name="Yan W."/>
            <person name="Fan B."/>
            <person name="Jiang Y."/>
            <person name="Adhikari A."/>
            <person name="Zheng C.-J."/>
            <person name="Schuster L."/>
            <person name="Cowan T.M."/>
            <person name="Smanski M.J."/>
            <person name="Chevrette M.G."/>
            <person name="De Carvalho L.P.S."/>
            <person name="Shen B."/>
        </authorList>
    </citation>
    <scope>NUCLEOTIDE SEQUENCE [LARGE SCALE GENOMIC DNA]</scope>
    <source>
        <strain evidence="1 2">NPDC057399</strain>
    </source>
</reference>
<dbReference type="RefSeq" id="WP_381728657.1">
    <property type="nucleotide sequence ID" value="NZ_JBHVBU010000156.1"/>
</dbReference>
<dbReference type="Proteomes" id="UP001600650">
    <property type="component" value="Unassembled WGS sequence"/>
</dbReference>
<proteinExistence type="predicted"/>
<evidence type="ECO:0000313" key="1">
    <source>
        <dbReference type="EMBL" id="MFE7967521.1"/>
    </source>
</evidence>
<evidence type="ECO:0000313" key="2">
    <source>
        <dbReference type="Proteomes" id="UP001600650"/>
    </source>
</evidence>
<organism evidence="1 2">
    <name type="scientific">Streptomyces cellulosae</name>
    <dbReference type="NCBI Taxonomy" id="1968"/>
    <lineage>
        <taxon>Bacteria</taxon>
        <taxon>Bacillati</taxon>
        <taxon>Actinomycetota</taxon>
        <taxon>Actinomycetes</taxon>
        <taxon>Kitasatosporales</taxon>
        <taxon>Streptomycetaceae</taxon>
        <taxon>Streptomyces</taxon>
    </lineage>
</organism>
<protein>
    <submittedName>
        <fullName evidence="1">Uncharacterized protein</fullName>
    </submittedName>
</protein>
<keyword evidence="2" id="KW-1185">Reference proteome</keyword>
<sequence length="141" mass="15669">MASDAQHRREGSFHLARELAHPATRARYERNGFQLNGARIMLALANDLMRDVYARLDGPGTIAVYWPESKRLELATLLGPPPGEDLIEKAVESTEGTHVEIREQTTIGLYFDIVKATGASWSVFTSSWNTPVRFSPQAISV</sequence>
<dbReference type="EMBL" id="JBHVBU010000156">
    <property type="protein sequence ID" value="MFE7967521.1"/>
    <property type="molecule type" value="Genomic_DNA"/>
</dbReference>
<accession>A0ABW6JR77</accession>
<name>A0ABW6JR77_STRCE</name>
<comment type="caution">
    <text evidence="1">The sequence shown here is derived from an EMBL/GenBank/DDBJ whole genome shotgun (WGS) entry which is preliminary data.</text>
</comment>
<gene>
    <name evidence="1" type="ORF">ACFU0X_31555</name>
</gene>